<keyword evidence="2" id="KW-1185">Reference proteome</keyword>
<dbReference type="AlphaFoldDB" id="A0AAV9ESR9"/>
<dbReference type="EMBL" id="JAUJYO010000005">
    <property type="protein sequence ID" value="KAK1316753.1"/>
    <property type="molecule type" value="Genomic_DNA"/>
</dbReference>
<protein>
    <submittedName>
        <fullName evidence="1">Uncharacterized protein</fullName>
    </submittedName>
</protein>
<evidence type="ECO:0000313" key="1">
    <source>
        <dbReference type="EMBL" id="KAK1316753.1"/>
    </source>
</evidence>
<accession>A0AAV9ESR9</accession>
<organism evidence="1 2">
    <name type="scientific">Acorus calamus</name>
    <name type="common">Sweet flag</name>
    <dbReference type="NCBI Taxonomy" id="4465"/>
    <lineage>
        <taxon>Eukaryota</taxon>
        <taxon>Viridiplantae</taxon>
        <taxon>Streptophyta</taxon>
        <taxon>Embryophyta</taxon>
        <taxon>Tracheophyta</taxon>
        <taxon>Spermatophyta</taxon>
        <taxon>Magnoliopsida</taxon>
        <taxon>Liliopsida</taxon>
        <taxon>Acoraceae</taxon>
        <taxon>Acorus</taxon>
    </lineage>
</organism>
<name>A0AAV9ESR9_ACOCL</name>
<gene>
    <name evidence="1" type="ORF">QJS10_CPA05g00242</name>
</gene>
<dbReference type="Proteomes" id="UP001180020">
    <property type="component" value="Unassembled WGS sequence"/>
</dbReference>
<reference evidence="1" key="2">
    <citation type="submission" date="2023-06" db="EMBL/GenBank/DDBJ databases">
        <authorList>
            <person name="Ma L."/>
            <person name="Liu K.-W."/>
            <person name="Li Z."/>
            <person name="Hsiao Y.-Y."/>
            <person name="Qi Y."/>
            <person name="Fu T."/>
            <person name="Tang G."/>
            <person name="Zhang D."/>
            <person name="Sun W.-H."/>
            <person name="Liu D.-K."/>
            <person name="Li Y."/>
            <person name="Chen G.-Z."/>
            <person name="Liu X.-D."/>
            <person name="Liao X.-Y."/>
            <person name="Jiang Y.-T."/>
            <person name="Yu X."/>
            <person name="Hao Y."/>
            <person name="Huang J."/>
            <person name="Zhao X.-W."/>
            <person name="Ke S."/>
            <person name="Chen Y.-Y."/>
            <person name="Wu W.-L."/>
            <person name="Hsu J.-L."/>
            <person name="Lin Y.-F."/>
            <person name="Huang M.-D."/>
            <person name="Li C.-Y."/>
            <person name="Huang L."/>
            <person name="Wang Z.-W."/>
            <person name="Zhao X."/>
            <person name="Zhong W.-Y."/>
            <person name="Peng D.-H."/>
            <person name="Ahmad S."/>
            <person name="Lan S."/>
            <person name="Zhang J.-S."/>
            <person name="Tsai W.-C."/>
            <person name="Van De Peer Y."/>
            <person name="Liu Z.-J."/>
        </authorList>
    </citation>
    <scope>NUCLEOTIDE SEQUENCE</scope>
    <source>
        <strain evidence="1">CP</strain>
        <tissue evidence="1">Leaves</tissue>
    </source>
</reference>
<proteinExistence type="predicted"/>
<sequence>MFLLGSIYNVSLRDSQSPSRRIFIAYSAFRPKYDSAFASITRTSSLTASKVR</sequence>
<evidence type="ECO:0000313" key="2">
    <source>
        <dbReference type="Proteomes" id="UP001180020"/>
    </source>
</evidence>
<comment type="caution">
    <text evidence="1">The sequence shown here is derived from an EMBL/GenBank/DDBJ whole genome shotgun (WGS) entry which is preliminary data.</text>
</comment>
<reference evidence="1" key="1">
    <citation type="journal article" date="2023" name="Nat. Commun.">
        <title>Diploid and tetraploid genomes of Acorus and the evolution of monocots.</title>
        <authorList>
            <person name="Ma L."/>
            <person name="Liu K.W."/>
            <person name="Li Z."/>
            <person name="Hsiao Y.Y."/>
            <person name="Qi Y."/>
            <person name="Fu T."/>
            <person name="Tang G.D."/>
            <person name="Zhang D."/>
            <person name="Sun W.H."/>
            <person name="Liu D.K."/>
            <person name="Li Y."/>
            <person name="Chen G.Z."/>
            <person name="Liu X.D."/>
            <person name="Liao X.Y."/>
            <person name="Jiang Y.T."/>
            <person name="Yu X."/>
            <person name="Hao Y."/>
            <person name="Huang J."/>
            <person name="Zhao X.W."/>
            <person name="Ke S."/>
            <person name="Chen Y.Y."/>
            <person name="Wu W.L."/>
            <person name="Hsu J.L."/>
            <person name="Lin Y.F."/>
            <person name="Huang M.D."/>
            <person name="Li C.Y."/>
            <person name="Huang L."/>
            <person name="Wang Z.W."/>
            <person name="Zhao X."/>
            <person name="Zhong W.Y."/>
            <person name="Peng D.H."/>
            <person name="Ahmad S."/>
            <person name="Lan S."/>
            <person name="Zhang J.S."/>
            <person name="Tsai W.C."/>
            <person name="Van de Peer Y."/>
            <person name="Liu Z.J."/>
        </authorList>
    </citation>
    <scope>NUCLEOTIDE SEQUENCE</scope>
    <source>
        <strain evidence="1">CP</strain>
    </source>
</reference>